<dbReference type="Gene3D" id="3.40.50.410">
    <property type="entry name" value="von Willebrand factor, type A domain"/>
    <property type="match status" value="1"/>
</dbReference>
<dbReference type="InterPro" id="IPR036465">
    <property type="entry name" value="vWFA_dom_sf"/>
</dbReference>
<evidence type="ECO:0008006" key="7">
    <source>
        <dbReference type="Google" id="ProtNLM"/>
    </source>
</evidence>
<dbReference type="EMBL" id="CP036262">
    <property type="protein sequence ID" value="QDS96150.1"/>
    <property type="molecule type" value="Genomic_DNA"/>
</dbReference>
<feature type="domain" description="VWFA" evidence="4">
    <location>
        <begin position="108"/>
        <end position="215"/>
    </location>
</feature>
<reference evidence="5 6" key="1">
    <citation type="submission" date="2019-02" db="EMBL/GenBank/DDBJ databases">
        <title>Deep-cultivation of Planctomycetes and their phenomic and genomic characterization uncovers novel biology.</title>
        <authorList>
            <person name="Wiegand S."/>
            <person name="Jogler M."/>
            <person name="Boedeker C."/>
            <person name="Pinto D."/>
            <person name="Vollmers J."/>
            <person name="Rivas-Marin E."/>
            <person name="Kohn T."/>
            <person name="Peeters S.H."/>
            <person name="Heuer A."/>
            <person name="Rast P."/>
            <person name="Oberbeckmann S."/>
            <person name="Bunk B."/>
            <person name="Jeske O."/>
            <person name="Meyerdierks A."/>
            <person name="Storesund J.E."/>
            <person name="Kallscheuer N."/>
            <person name="Luecker S."/>
            <person name="Lage O.M."/>
            <person name="Pohl T."/>
            <person name="Merkel B.J."/>
            <person name="Hornburger P."/>
            <person name="Mueller R.-W."/>
            <person name="Bruemmer F."/>
            <person name="Labrenz M."/>
            <person name="Spormann A.M."/>
            <person name="Op den Camp H."/>
            <person name="Overmann J."/>
            <person name="Amann R."/>
            <person name="Jetten M.S.M."/>
            <person name="Mascher T."/>
            <person name="Medema M.H."/>
            <person name="Devos D.P."/>
            <person name="Kaster A.-K."/>
            <person name="Ovreas L."/>
            <person name="Rohde M."/>
            <person name="Galperin M.Y."/>
            <person name="Jogler C."/>
        </authorList>
    </citation>
    <scope>NUCLEOTIDE SEQUENCE [LARGE SCALE GENOMIC DNA]</scope>
    <source>
        <strain evidence="5 6">FF011L</strain>
    </source>
</reference>
<dbReference type="Pfam" id="PF07584">
    <property type="entry name" value="BatA"/>
    <property type="match status" value="1"/>
</dbReference>
<evidence type="ECO:0000313" key="6">
    <source>
        <dbReference type="Proteomes" id="UP000320672"/>
    </source>
</evidence>
<feature type="region of interest" description="Disordered" evidence="1">
    <location>
        <begin position="674"/>
        <end position="704"/>
    </location>
</feature>
<evidence type="ECO:0000313" key="5">
    <source>
        <dbReference type="EMBL" id="QDS96150.1"/>
    </source>
</evidence>
<keyword evidence="6" id="KW-1185">Reference proteome</keyword>
<dbReference type="PANTHER" id="PTHR37464:SF1">
    <property type="entry name" value="BLL2463 PROTEIN"/>
    <property type="match status" value="1"/>
</dbReference>
<evidence type="ECO:0000256" key="2">
    <source>
        <dbReference type="SAM" id="Phobius"/>
    </source>
</evidence>
<dbReference type="SUPFAM" id="SSF53300">
    <property type="entry name" value="vWA-like"/>
    <property type="match status" value="1"/>
</dbReference>
<dbReference type="KEGG" id="rml:FF011L_49580"/>
<dbReference type="InterPro" id="IPR011933">
    <property type="entry name" value="Double_TM_dom"/>
</dbReference>
<dbReference type="Proteomes" id="UP000320672">
    <property type="component" value="Chromosome"/>
</dbReference>
<dbReference type="OrthoDB" id="251556at2"/>
<feature type="transmembrane region" description="Helical" evidence="2">
    <location>
        <begin position="12"/>
        <end position="36"/>
    </location>
</feature>
<dbReference type="Pfam" id="PF13519">
    <property type="entry name" value="VWA_2"/>
    <property type="match status" value="1"/>
</dbReference>
<evidence type="ECO:0000259" key="4">
    <source>
        <dbReference type="Pfam" id="PF13519"/>
    </source>
</evidence>
<keyword evidence="2" id="KW-1133">Transmembrane helix</keyword>
<dbReference type="InterPro" id="IPR002035">
    <property type="entry name" value="VWF_A"/>
</dbReference>
<sequence length="741" mass="80838">MDSAAGIFLPTLFAIGPFVAGGMLLWGMVAGVPIVLHLLNRRRLRTVDWPAMQFLLAAMQKRSRSVRLWQWLLLLIRVLAVLMIAVALANPIFQQTLATKNRPAVLRVIVLDTSYSMFTQLPDGKTRFQVAKERAAEVCRETLPGDTLMLFAMQESPLAMVPKPSADVDRVVRELERMQPAMTPASLPAMLAVLERSVPDDQVNNLQAYFFSDGQQQTWQPATSGSIGARWQDLQSDIGSVEVIDVTDGQPQTTVNVRLRSLDAVAANRLTVTATADEPLSAAIPVSISVDGNDTYATSLAMNTPGDSFAEVAIPAAAGPSVVHAQLVEDSLFVDNERWLVRQPTKPLLVYCVGPANRTRFVAAALQAGTEGQWEIQQLTSERFQSMANDAKPRSADLLMMCDLVVVDAAMQTAIDRMVTARSGIIWWLGMNASPEGYTASELPFRLQEPSSEAVYPIDPRGYRHPIAAPFAPFPQSGLLSTPVFRYWKIEAQQGEVALGIGKQSAPLVIAIDRDQRVAADLGDTVDTKVSRTLVVTTAPMVAASNDDPAPWNLLVAWPSLVPLVQELSAWATVPARRSTELQVGQSLTHAIAGRRDRPQTVTLLEPGISGAQQTVKRVLDVTPLSQTGQTGWTAGKLESPGIYRLEYADQTEQLIAVNVDPREGDLRKLTQSERDSLRRLGSEQDESTEEQTSKVARGEKEAQGESIDGVGDWFRSLLFVALGLLVTESLVSRFAMKGSP</sequence>
<keyword evidence="2" id="KW-0812">Transmembrane</keyword>
<dbReference type="InterPro" id="IPR024163">
    <property type="entry name" value="Aerotolerance_reg_N"/>
</dbReference>
<dbReference type="PANTHER" id="PTHR37464">
    <property type="entry name" value="BLL2463 PROTEIN"/>
    <property type="match status" value="1"/>
</dbReference>
<gene>
    <name evidence="5" type="ORF">FF011L_49580</name>
</gene>
<keyword evidence="2" id="KW-0472">Membrane</keyword>
<dbReference type="NCBIfam" id="TIGR02226">
    <property type="entry name" value="two_anch"/>
    <property type="match status" value="1"/>
</dbReference>
<accession>A0A517MMQ5</accession>
<protein>
    <recommendedName>
        <fullName evidence="7">VWFA domain-containing protein</fullName>
    </recommendedName>
</protein>
<proteinExistence type="predicted"/>
<organism evidence="5 6">
    <name type="scientific">Roseimaritima multifibrata</name>
    <dbReference type="NCBI Taxonomy" id="1930274"/>
    <lineage>
        <taxon>Bacteria</taxon>
        <taxon>Pseudomonadati</taxon>
        <taxon>Planctomycetota</taxon>
        <taxon>Planctomycetia</taxon>
        <taxon>Pirellulales</taxon>
        <taxon>Pirellulaceae</taxon>
        <taxon>Roseimaritima</taxon>
    </lineage>
</organism>
<feature type="compositionally biased region" description="Basic and acidic residues" evidence="1">
    <location>
        <begin position="674"/>
        <end position="683"/>
    </location>
</feature>
<feature type="transmembrane region" description="Helical" evidence="2">
    <location>
        <begin position="71"/>
        <end position="93"/>
    </location>
</feature>
<evidence type="ECO:0000259" key="3">
    <source>
        <dbReference type="Pfam" id="PF07584"/>
    </source>
</evidence>
<feature type="domain" description="Aerotolerance regulator N-terminal" evidence="3">
    <location>
        <begin position="24"/>
        <end position="91"/>
    </location>
</feature>
<dbReference type="RefSeq" id="WP_145354334.1">
    <property type="nucleotide sequence ID" value="NZ_CP036262.1"/>
</dbReference>
<name>A0A517MMQ5_9BACT</name>
<dbReference type="AlphaFoldDB" id="A0A517MMQ5"/>
<evidence type="ECO:0000256" key="1">
    <source>
        <dbReference type="SAM" id="MobiDB-lite"/>
    </source>
</evidence>